<protein>
    <recommendedName>
        <fullName evidence="4">Secreted protein</fullName>
    </recommendedName>
</protein>
<sequence>MSLSPLRFLRSATVAALAALAFALASGAAAAAPPQAEADARCIGGPLLGTVLDYCPGALPAGRTADWLDDTRRFDTGQLQGTKRVYALDDGTDLTIVGYEDGVVRTTPDELAQGDERFAEARPVRDARGRTGLAGDGAVLILLSDTETAPEEGPFTVEVSTRFPGATGTDELLRIAGHVTAAPSG</sequence>
<organism evidence="2 3">
    <name type="scientific">Nocardiopsis suaedae</name>
    <dbReference type="NCBI Taxonomy" id="3018444"/>
    <lineage>
        <taxon>Bacteria</taxon>
        <taxon>Bacillati</taxon>
        <taxon>Actinomycetota</taxon>
        <taxon>Actinomycetes</taxon>
        <taxon>Streptosporangiales</taxon>
        <taxon>Nocardiopsidaceae</taxon>
        <taxon>Nocardiopsis</taxon>
    </lineage>
</organism>
<evidence type="ECO:0000256" key="1">
    <source>
        <dbReference type="SAM" id="SignalP"/>
    </source>
</evidence>
<dbReference type="EMBL" id="JAQFWP010000027">
    <property type="protein sequence ID" value="MDA2805926.1"/>
    <property type="molecule type" value="Genomic_DNA"/>
</dbReference>
<feature type="chain" id="PRO_5046468659" description="Secreted protein" evidence="1">
    <location>
        <begin position="32"/>
        <end position="185"/>
    </location>
</feature>
<comment type="caution">
    <text evidence="2">The sequence shown here is derived from an EMBL/GenBank/DDBJ whole genome shotgun (WGS) entry which is preliminary data.</text>
</comment>
<gene>
    <name evidence="2" type="ORF">O4U47_15520</name>
</gene>
<dbReference type="RefSeq" id="WP_270678576.1">
    <property type="nucleotide sequence ID" value="NZ_JAQFWP010000027.1"/>
</dbReference>
<feature type="signal peptide" evidence="1">
    <location>
        <begin position="1"/>
        <end position="31"/>
    </location>
</feature>
<reference evidence="2" key="1">
    <citation type="submission" date="2023-01" db="EMBL/GenBank/DDBJ databases">
        <title>Draft genome sequence of Nocardiopsis sp. LSu2-4 isolated from halophytes.</title>
        <authorList>
            <person name="Duangmal K."/>
            <person name="Chantavorakit T."/>
        </authorList>
    </citation>
    <scope>NUCLEOTIDE SEQUENCE</scope>
    <source>
        <strain evidence="2">LSu2-4</strain>
    </source>
</reference>
<evidence type="ECO:0000313" key="3">
    <source>
        <dbReference type="Proteomes" id="UP001165685"/>
    </source>
</evidence>
<keyword evidence="3" id="KW-1185">Reference proteome</keyword>
<evidence type="ECO:0008006" key="4">
    <source>
        <dbReference type="Google" id="ProtNLM"/>
    </source>
</evidence>
<dbReference type="InterPro" id="IPR006311">
    <property type="entry name" value="TAT_signal"/>
</dbReference>
<keyword evidence="1" id="KW-0732">Signal</keyword>
<evidence type="ECO:0000313" key="2">
    <source>
        <dbReference type="EMBL" id="MDA2805926.1"/>
    </source>
</evidence>
<dbReference type="Proteomes" id="UP001165685">
    <property type="component" value="Unassembled WGS sequence"/>
</dbReference>
<name>A0ABT4TNI2_9ACTN</name>
<accession>A0ABT4TNI2</accession>
<proteinExistence type="predicted"/>
<dbReference type="PROSITE" id="PS51318">
    <property type="entry name" value="TAT"/>
    <property type="match status" value="1"/>
</dbReference>